<dbReference type="Proteomes" id="UP000831701">
    <property type="component" value="Chromosome 5"/>
</dbReference>
<organism evidence="1 2">
    <name type="scientific">Scortum barcoo</name>
    <name type="common">barcoo grunter</name>
    <dbReference type="NCBI Taxonomy" id="214431"/>
    <lineage>
        <taxon>Eukaryota</taxon>
        <taxon>Metazoa</taxon>
        <taxon>Chordata</taxon>
        <taxon>Craniata</taxon>
        <taxon>Vertebrata</taxon>
        <taxon>Euteleostomi</taxon>
        <taxon>Actinopterygii</taxon>
        <taxon>Neopterygii</taxon>
        <taxon>Teleostei</taxon>
        <taxon>Neoteleostei</taxon>
        <taxon>Acanthomorphata</taxon>
        <taxon>Eupercaria</taxon>
        <taxon>Centrarchiformes</taxon>
        <taxon>Terapontoidei</taxon>
        <taxon>Terapontidae</taxon>
        <taxon>Scortum</taxon>
    </lineage>
</organism>
<dbReference type="EMBL" id="CM041535">
    <property type="protein sequence ID" value="KAI3372438.1"/>
    <property type="molecule type" value="Genomic_DNA"/>
</dbReference>
<name>A0ACB8WX61_9TELE</name>
<keyword evidence="2" id="KW-1185">Reference proteome</keyword>
<protein>
    <submittedName>
        <fullName evidence="1">Uncharacterized protein</fullName>
    </submittedName>
</protein>
<sequence>MDSQDTLQLLQVHHREDPDWLHHRLVLQLHRPQPCKALQRVVKAAQHIHQDGAAIHGRTSTPSGVGGRPPKSSKTPITQPQTFLSAAIWPTVPAAFEPEPPGSGKLHPAGLS</sequence>
<comment type="caution">
    <text evidence="1">The sequence shown here is derived from an EMBL/GenBank/DDBJ whole genome shotgun (WGS) entry which is preliminary data.</text>
</comment>
<evidence type="ECO:0000313" key="2">
    <source>
        <dbReference type="Proteomes" id="UP000831701"/>
    </source>
</evidence>
<accession>A0ACB8WX61</accession>
<reference evidence="1" key="1">
    <citation type="submission" date="2022-04" db="EMBL/GenBank/DDBJ databases">
        <title>Jade perch genome.</title>
        <authorList>
            <person name="Chao B."/>
        </authorList>
    </citation>
    <scope>NUCLEOTIDE SEQUENCE</scope>
    <source>
        <strain evidence="1">CB-2022</strain>
    </source>
</reference>
<proteinExistence type="predicted"/>
<evidence type="ECO:0000313" key="1">
    <source>
        <dbReference type="EMBL" id="KAI3372438.1"/>
    </source>
</evidence>
<gene>
    <name evidence="1" type="ORF">L3Q82_022928</name>
</gene>